<comment type="caution">
    <text evidence="2">The sequence shown here is derived from an EMBL/GenBank/DDBJ whole genome shotgun (WGS) entry which is preliminary data.</text>
</comment>
<dbReference type="AlphaFoldDB" id="A0A2A2IGQ3"/>
<dbReference type="RefSeq" id="WP_095654688.1">
    <property type="nucleotide sequence ID" value="NZ_NPOA01000003.1"/>
</dbReference>
<feature type="transmembrane region" description="Helical" evidence="1">
    <location>
        <begin position="104"/>
        <end position="124"/>
    </location>
</feature>
<proteinExistence type="predicted"/>
<keyword evidence="1" id="KW-0812">Transmembrane</keyword>
<dbReference type="OrthoDB" id="2357358at2"/>
<feature type="transmembrane region" description="Helical" evidence="1">
    <location>
        <begin position="7"/>
        <end position="26"/>
    </location>
</feature>
<organism evidence="2 3">
    <name type="scientific">Virgibacillus profundi</name>
    <dbReference type="NCBI Taxonomy" id="2024555"/>
    <lineage>
        <taxon>Bacteria</taxon>
        <taxon>Bacillati</taxon>
        <taxon>Bacillota</taxon>
        <taxon>Bacilli</taxon>
        <taxon>Bacillales</taxon>
        <taxon>Bacillaceae</taxon>
        <taxon>Virgibacillus</taxon>
    </lineage>
</organism>
<dbReference type="InterPro" id="IPR019235">
    <property type="entry name" value="DUF2178_TM"/>
</dbReference>
<feature type="transmembrane region" description="Helical" evidence="1">
    <location>
        <begin position="32"/>
        <end position="53"/>
    </location>
</feature>
<evidence type="ECO:0000313" key="3">
    <source>
        <dbReference type="Proteomes" id="UP000218887"/>
    </source>
</evidence>
<dbReference type="Proteomes" id="UP000218887">
    <property type="component" value="Unassembled WGS sequence"/>
</dbReference>
<dbReference type="Pfam" id="PF09946">
    <property type="entry name" value="DUF2178"/>
    <property type="match status" value="1"/>
</dbReference>
<evidence type="ECO:0000313" key="2">
    <source>
        <dbReference type="EMBL" id="PAV30722.1"/>
    </source>
</evidence>
<evidence type="ECO:0008006" key="4">
    <source>
        <dbReference type="Google" id="ProtNLM"/>
    </source>
</evidence>
<keyword evidence="3" id="KW-1185">Reference proteome</keyword>
<keyword evidence="1" id="KW-1133">Transmembrane helix</keyword>
<protein>
    <recommendedName>
        <fullName evidence="4">Group-specific protein</fullName>
    </recommendedName>
</protein>
<evidence type="ECO:0000256" key="1">
    <source>
        <dbReference type="SAM" id="Phobius"/>
    </source>
</evidence>
<accession>A0A2A2IGQ3</accession>
<name>A0A2A2IGQ3_9BACI</name>
<dbReference type="EMBL" id="NPOA01000003">
    <property type="protein sequence ID" value="PAV30722.1"/>
    <property type="molecule type" value="Genomic_DNA"/>
</dbReference>
<reference evidence="2 3" key="1">
    <citation type="submission" date="2017-08" db="EMBL/GenBank/DDBJ databases">
        <title>Virgibacillus indicus sp. nov. and Virgibacillus profoundi sp. nov, two moderately halophilic bacteria isolated from marine sediment by using the Microfluidic Streak Plate.</title>
        <authorList>
            <person name="Xu B."/>
            <person name="Hu B."/>
            <person name="Wang J."/>
            <person name="Zhu Y."/>
            <person name="Huang L."/>
            <person name="Du W."/>
            <person name="Huang Y."/>
        </authorList>
    </citation>
    <scope>NUCLEOTIDE SEQUENCE [LARGE SCALE GENOMIC DNA]</scope>
    <source>
        <strain evidence="2 3">IO3-P3-H5</strain>
    </source>
</reference>
<feature type="transmembrane region" description="Helical" evidence="1">
    <location>
        <begin position="79"/>
        <end position="98"/>
    </location>
</feature>
<gene>
    <name evidence="2" type="ORF">CIL05_06365</name>
</gene>
<sequence length="129" mass="14758">MIKRRNLMRVFGVAALIMIANIIYKISSDKNVDVFDVLSLGTFVLMFISTITWGNKEEKNGLYQGDELGQRIMEKSSKISYTILLFTIMVAVFADKFVNGTVNLFLLLVLGFAMITYPFVEYFIAKKYK</sequence>
<keyword evidence="1" id="KW-0472">Membrane</keyword>